<feature type="transmembrane region" description="Helical" evidence="6">
    <location>
        <begin position="85"/>
        <end position="102"/>
    </location>
</feature>
<dbReference type="Proteomes" id="UP000297318">
    <property type="component" value="Unassembled WGS sequence"/>
</dbReference>
<keyword evidence="9" id="KW-1185">Reference proteome</keyword>
<feature type="transmembrane region" description="Helical" evidence="6">
    <location>
        <begin position="225"/>
        <end position="248"/>
    </location>
</feature>
<dbReference type="Pfam" id="PF01578">
    <property type="entry name" value="Cytochrom_C_asm"/>
    <property type="match status" value="1"/>
</dbReference>
<dbReference type="RefSeq" id="WP_233251426.1">
    <property type="nucleotide sequence ID" value="NZ_RHPJ01000001.1"/>
</dbReference>
<dbReference type="AlphaFoldDB" id="A0A4Z1E6W5"/>
<evidence type="ECO:0000256" key="4">
    <source>
        <dbReference type="ARBA" id="ARBA00022989"/>
    </source>
</evidence>
<evidence type="ECO:0000256" key="3">
    <source>
        <dbReference type="ARBA" id="ARBA00022748"/>
    </source>
</evidence>
<comment type="caution">
    <text evidence="8">The sequence shown here is derived from an EMBL/GenBank/DDBJ whole genome shotgun (WGS) entry which is preliminary data.</text>
</comment>
<evidence type="ECO:0000256" key="1">
    <source>
        <dbReference type="ARBA" id="ARBA00004141"/>
    </source>
</evidence>
<evidence type="ECO:0000256" key="5">
    <source>
        <dbReference type="ARBA" id="ARBA00023136"/>
    </source>
</evidence>
<feature type="transmembrane region" description="Helical" evidence="6">
    <location>
        <begin position="263"/>
        <end position="278"/>
    </location>
</feature>
<dbReference type="PANTHER" id="PTHR30071">
    <property type="entry name" value="HEME EXPORTER PROTEIN C"/>
    <property type="match status" value="1"/>
</dbReference>
<feature type="domain" description="Cytochrome c assembly protein" evidence="7">
    <location>
        <begin position="108"/>
        <end position="315"/>
    </location>
</feature>
<feature type="transmembrane region" description="Helical" evidence="6">
    <location>
        <begin position="6"/>
        <end position="30"/>
    </location>
</feature>
<protein>
    <submittedName>
        <fullName evidence="8">Cytochrome c-type biogenesis protein CcsA/ResC</fullName>
    </submittedName>
</protein>
<dbReference type="GO" id="GO:0017004">
    <property type="term" value="P:cytochrome complex assembly"/>
    <property type="evidence" value="ECO:0007669"/>
    <property type="project" value="UniProtKB-KW"/>
</dbReference>
<gene>
    <name evidence="8" type="ORF">SERN_0634</name>
</gene>
<feature type="transmembrane region" description="Helical" evidence="6">
    <location>
        <begin position="141"/>
        <end position="159"/>
    </location>
</feature>
<feature type="transmembrane region" description="Helical" evidence="6">
    <location>
        <begin position="290"/>
        <end position="311"/>
    </location>
</feature>
<keyword evidence="3" id="KW-0201">Cytochrome c-type biogenesis</keyword>
<dbReference type="PANTHER" id="PTHR30071:SF1">
    <property type="entry name" value="CYTOCHROME B_B6 PROTEIN-RELATED"/>
    <property type="match status" value="1"/>
</dbReference>
<dbReference type="EMBL" id="RHPJ01000001">
    <property type="protein sequence ID" value="TGO06442.1"/>
    <property type="molecule type" value="Genomic_DNA"/>
</dbReference>
<organism evidence="8 9">
    <name type="scientific">Serinibacter arcticus</name>
    <dbReference type="NCBI Taxonomy" id="1655435"/>
    <lineage>
        <taxon>Bacteria</taxon>
        <taxon>Bacillati</taxon>
        <taxon>Actinomycetota</taxon>
        <taxon>Actinomycetes</taxon>
        <taxon>Micrococcales</taxon>
        <taxon>Beutenbergiaceae</taxon>
        <taxon>Serinibacter</taxon>
    </lineage>
</organism>
<evidence type="ECO:0000313" key="8">
    <source>
        <dbReference type="EMBL" id="TGO06442.1"/>
    </source>
</evidence>
<keyword evidence="2 6" id="KW-0812">Transmembrane</keyword>
<evidence type="ECO:0000256" key="6">
    <source>
        <dbReference type="SAM" id="Phobius"/>
    </source>
</evidence>
<dbReference type="GO" id="GO:0005886">
    <property type="term" value="C:plasma membrane"/>
    <property type="evidence" value="ECO:0007669"/>
    <property type="project" value="TreeGrafter"/>
</dbReference>
<evidence type="ECO:0000259" key="7">
    <source>
        <dbReference type="Pfam" id="PF01578"/>
    </source>
</evidence>
<feature type="transmembrane region" description="Helical" evidence="6">
    <location>
        <begin position="171"/>
        <end position="196"/>
    </location>
</feature>
<name>A0A4Z1E6W5_9MICO</name>
<evidence type="ECO:0000256" key="2">
    <source>
        <dbReference type="ARBA" id="ARBA00022692"/>
    </source>
</evidence>
<dbReference type="InterPro" id="IPR017562">
    <property type="entry name" value="Cyt_c_biogenesis_CcsA"/>
</dbReference>
<dbReference type="NCBIfam" id="TIGR03144">
    <property type="entry name" value="cytochr_II_ccsB"/>
    <property type="match status" value="1"/>
</dbReference>
<dbReference type="InterPro" id="IPR002541">
    <property type="entry name" value="Cyt_c_assembly"/>
</dbReference>
<dbReference type="GO" id="GO:0020037">
    <property type="term" value="F:heme binding"/>
    <property type="evidence" value="ECO:0007669"/>
    <property type="project" value="InterPro"/>
</dbReference>
<keyword evidence="5 6" id="KW-0472">Membrane</keyword>
<dbReference type="InterPro" id="IPR045062">
    <property type="entry name" value="Cyt_c_biogenesis_CcsA/CcmC"/>
</dbReference>
<accession>A0A4Z1E6W5</accession>
<proteinExistence type="predicted"/>
<comment type="subcellular location">
    <subcellularLocation>
        <location evidence="1">Membrane</location>
        <topology evidence="1">Multi-pass membrane protein</topology>
    </subcellularLocation>
</comment>
<reference evidence="8 9" key="1">
    <citation type="submission" date="2018-11" db="EMBL/GenBank/DDBJ databases">
        <title>Complete genome sequencing of the Actinobacteria Serinibacter sp. K3-2.</title>
        <authorList>
            <person name="Rakitin A.L."/>
            <person name="Beletsky A.V."/>
            <person name="Mardanov A.V."/>
            <person name="Ravin N.V."/>
            <person name="Gromova A.S."/>
            <person name="Filippova S.N."/>
            <person name="Gal'Chenko V.F."/>
        </authorList>
    </citation>
    <scope>NUCLEOTIDE SEQUENCE [LARGE SCALE GENOMIC DNA]</scope>
    <source>
        <strain evidence="8 9">K3-2</strain>
    </source>
</reference>
<sequence length="320" mass="34639">MAELGQISLYLVTAAMTAYLIATIAFAIDFSRLAADRPSRVSRTADARELVSAGVADAPVVAARPVADAPLPPVRRAAAIGQSTFTVAVLMLVAGVVTRGFAAGRVPWANMYEFTTVSVVVASVVFLGIQRRRDVRFLGTFISLFALLALFLALAVLYTDPTAVQPALQSYWLVIHVAIATSGMGVFAVAATVSGLQLAKDRAIGRGTQGRILSSLPTSADLERLAFRINAVGFVLWTFVLISGAIWAEHAWGRYWGWDAKEVWSFVIWVVYAAYLHARSTRGWEGRRAAWFSVAGFASILINYYVVNLFVNSLHSYSGV</sequence>
<keyword evidence="4 6" id="KW-1133">Transmembrane helix</keyword>
<feature type="transmembrane region" description="Helical" evidence="6">
    <location>
        <begin position="108"/>
        <end position="129"/>
    </location>
</feature>
<evidence type="ECO:0000313" key="9">
    <source>
        <dbReference type="Proteomes" id="UP000297318"/>
    </source>
</evidence>